<gene>
    <name evidence="1" type="ORF">Scaly_3093400</name>
</gene>
<protein>
    <submittedName>
        <fullName evidence="1">Uncharacterized protein</fullName>
    </submittedName>
</protein>
<accession>A0AAW2JPT7</accession>
<organism evidence="1">
    <name type="scientific">Sesamum calycinum</name>
    <dbReference type="NCBI Taxonomy" id="2727403"/>
    <lineage>
        <taxon>Eukaryota</taxon>
        <taxon>Viridiplantae</taxon>
        <taxon>Streptophyta</taxon>
        <taxon>Embryophyta</taxon>
        <taxon>Tracheophyta</taxon>
        <taxon>Spermatophyta</taxon>
        <taxon>Magnoliopsida</taxon>
        <taxon>eudicotyledons</taxon>
        <taxon>Gunneridae</taxon>
        <taxon>Pentapetalae</taxon>
        <taxon>asterids</taxon>
        <taxon>lamiids</taxon>
        <taxon>Lamiales</taxon>
        <taxon>Pedaliaceae</taxon>
        <taxon>Sesamum</taxon>
    </lineage>
</organism>
<evidence type="ECO:0000313" key="1">
    <source>
        <dbReference type="EMBL" id="KAL0295676.1"/>
    </source>
</evidence>
<name>A0AAW2JPT7_9LAMI</name>
<dbReference type="AlphaFoldDB" id="A0AAW2JPT7"/>
<proteinExistence type="predicted"/>
<sequence length="169" mass="18962">MSPLARLYSFELVSLAWIVDRNKVCRKSGESAVEAIFVNLTTGLESKRQRLREPHKSGGYHYHVGVKTVNASKNSYARLVRATFPEFEGMQLDVQAKKGWGPVCAYVTKEDKSPLIWGEYNLEQVLELAEAFRARRKSKGLANNPSGLTSKSVHLSIPMPFVGFSLFKL</sequence>
<reference evidence="1" key="2">
    <citation type="journal article" date="2024" name="Plant">
        <title>Genomic evolution and insights into agronomic trait innovations of Sesamum species.</title>
        <authorList>
            <person name="Miao H."/>
            <person name="Wang L."/>
            <person name="Qu L."/>
            <person name="Liu H."/>
            <person name="Sun Y."/>
            <person name="Le M."/>
            <person name="Wang Q."/>
            <person name="Wei S."/>
            <person name="Zheng Y."/>
            <person name="Lin W."/>
            <person name="Duan Y."/>
            <person name="Cao H."/>
            <person name="Xiong S."/>
            <person name="Wang X."/>
            <person name="Wei L."/>
            <person name="Li C."/>
            <person name="Ma Q."/>
            <person name="Ju M."/>
            <person name="Zhao R."/>
            <person name="Li G."/>
            <person name="Mu C."/>
            <person name="Tian Q."/>
            <person name="Mei H."/>
            <person name="Zhang T."/>
            <person name="Gao T."/>
            <person name="Zhang H."/>
        </authorList>
    </citation>
    <scope>NUCLEOTIDE SEQUENCE</scope>
    <source>
        <strain evidence="1">KEN8</strain>
    </source>
</reference>
<comment type="caution">
    <text evidence="1">The sequence shown here is derived from an EMBL/GenBank/DDBJ whole genome shotgun (WGS) entry which is preliminary data.</text>
</comment>
<reference evidence="1" key="1">
    <citation type="submission" date="2020-06" db="EMBL/GenBank/DDBJ databases">
        <authorList>
            <person name="Li T."/>
            <person name="Hu X."/>
            <person name="Zhang T."/>
            <person name="Song X."/>
            <person name="Zhang H."/>
            <person name="Dai N."/>
            <person name="Sheng W."/>
            <person name="Hou X."/>
            <person name="Wei L."/>
        </authorList>
    </citation>
    <scope>NUCLEOTIDE SEQUENCE</scope>
    <source>
        <strain evidence="1">KEN8</strain>
        <tissue evidence="1">Leaf</tissue>
    </source>
</reference>
<dbReference type="EMBL" id="JACGWM010000969">
    <property type="protein sequence ID" value="KAL0295676.1"/>
    <property type="molecule type" value="Genomic_DNA"/>
</dbReference>